<dbReference type="InterPro" id="IPR013103">
    <property type="entry name" value="RVT_2"/>
</dbReference>
<reference evidence="2" key="2">
    <citation type="submission" date="2018-03" db="EMBL/GenBank/DDBJ databases">
        <title>The Triticum urartu genome reveals the dynamic nature of wheat genome evolution.</title>
        <authorList>
            <person name="Ling H."/>
            <person name="Ma B."/>
            <person name="Shi X."/>
            <person name="Liu H."/>
            <person name="Dong L."/>
            <person name="Sun H."/>
            <person name="Cao Y."/>
            <person name="Gao Q."/>
            <person name="Zheng S."/>
            <person name="Li Y."/>
            <person name="Yu Y."/>
            <person name="Du H."/>
            <person name="Qi M."/>
            <person name="Li Y."/>
            <person name="Yu H."/>
            <person name="Cui Y."/>
            <person name="Wang N."/>
            <person name="Chen C."/>
            <person name="Wu H."/>
            <person name="Zhao Y."/>
            <person name="Zhang J."/>
            <person name="Li Y."/>
            <person name="Zhou W."/>
            <person name="Zhang B."/>
            <person name="Hu W."/>
            <person name="Eijk M."/>
            <person name="Tang J."/>
            <person name="Witsenboer H."/>
            <person name="Zhao S."/>
            <person name="Li Z."/>
            <person name="Zhang A."/>
            <person name="Wang D."/>
            <person name="Liang C."/>
        </authorList>
    </citation>
    <scope>NUCLEOTIDE SEQUENCE [LARGE SCALE GENOMIC DNA]</scope>
    <source>
        <strain evidence="2">cv. G1812</strain>
    </source>
</reference>
<accession>A0A8R7JWM4</accession>
<dbReference type="Proteomes" id="UP000015106">
    <property type="component" value="Chromosome 1"/>
</dbReference>
<name>A0A8R7JWM4_TRIUA</name>
<dbReference type="PANTHER" id="PTHR11439:SF515">
    <property type="entry name" value="GAG-POL POLYPROTEIN"/>
    <property type="match status" value="1"/>
</dbReference>
<reference evidence="3" key="1">
    <citation type="journal article" date="2013" name="Nature">
        <title>Draft genome of the wheat A-genome progenitor Triticum urartu.</title>
        <authorList>
            <person name="Ling H.Q."/>
            <person name="Zhao S."/>
            <person name="Liu D."/>
            <person name="Wang J."/>
            <person name="Sun H."/>
            <person name="Zhang C."/>
            <person name="Fan H."/>
            <person name="Li D."/>
            <person name="Dong L."/>
            <person name="Tao Y."/>
            <person name="Gao C."/>
            <person name="Wu H."/>
            <person name="Li Y."/>
            <person name="Cui Y."/>
            <person name="Guo X."/>
            <person name="Zheng S."/>
            <person name="Wang B."/>
            <person name="Yu K."/>
            <person name="Liang Q."/>
            <person name="Yang W."/>
            <person name="Lou X."/>
            <person name="Chen J."/>
            <person name="Feng M."/>
            <person name="Jian J."/>
            <person name="Zhang X."/>
            <person name="Luo G."/>
            <person name="Jiang Y."/>
            <person name="Liu J."/>
            <person name="Wang Z."/>
            <person name="Sha Y."/>
            <person name="Zhang B."/>
            <person name="Wu H."/>
            <person name="Tang D."/>
            <person name="Shen Q."/>
            <person name="Xue P."/>
            <person name="Zou S."/>
            <person name="Wang X."/>
            <person name="Liu X."/>
            <person name="Wang F."/>
            <person name="Yang Y."/>
            <person name="An X."/>
            <person name="Dong Z."/>
            <person name="Zhang K."/>
            <person name="Zhang X."/>
            <person name="Luo M.C."/>
            <person name="Dvorak J."/>
            <person name="Tong Y."/>
            <person name="Wang J."/>
            <person name="Yang H."/>
            <person name="Li Z."/>
            <person name="Wang D."/>
            <person name="Zhang A."/>
            <person name="Wang J."/>
        </authorList>
    </citation>
    <scope>NUCLEOTIDE SEQUENCE</scope>
    <source>
        <strain evidence="3">cv. G1812</strain>
    </source>
</reference>
<organism evidence="2 3">
    <name type="scientific">Triticum urartu</name>
    <name type="common">Red wild einkorn</name>
    <name type="synonym">Crithodium urartu</name>
    <dbReference type="NCBI Taxonomy" id="4572"/>
    <lineage>
        <taxon>Eukaryota</taxon>
        <taxon>Viridiplantae</taxon>
        <taxon>Streptophyta</taxon>
        <taxon>Embryophyta</taxon>
        <taxon>Tracheophyta</taxon>
        <taxon>Spermatophyta</taxon>
        <taxon>Magnoliopsida</taxon>
        <taxon>Liliopsida</taxon>
        <taxon>Poales</taxon>
        <taxon>Poaceae</taxon>
        <taxon>BOP clade</taxon>
        <taxon>Pooideae</taxon>
        <taxon>Triticodae</taxon>
        <taxon>Triticeae</taxon>
        <taxon>Triticinae</taxon>
        <taxon>Triticum</taxon>
    </lineage>
</organism>
<feature type="domain" description="Reverse transcriptase Ty1/copia-type" evidence="1">
    <location>
        <begin position="1"/>
        <end position="163"/>
    </location>
</feature>
<dbReference type="SUPFAM" id="SSF56672">
    <property type="entry name" value="DNA/RNA polymerases"/>
    <property type="match status" value="1"/>
</dbReference>
<sequence length="285" mass="31282">MDVKSAFLNGDLAEEVYVQQPSGFVAAGQEHKVLRLRKALYGLHQAPRAWNTKLDATLVAMGFRCCNSEHAIYARGSGHELLLLGVYVDDLVITGANTREIDNFEMEMKGTFKMSDLGLLSYYLGIEVRQEAGGVIIAQSTYADKIVERAGLTGCNPSPTPMEARLKLSKGSTTAPTDATEYRSLVGTLRYLTHTRPDITYAVGYVSRFMEAPTVEHLTAVKHIIRYVAGTRSLGCHFPRRGAGGASLFGYSDSDMAGDIDDRKSTTRALFFIGESPVIWLSQKQ</sequence>
<dbReference type="InterPro" id="IPR043502">
    <property type="entry name" value="DNA/RNA_pol_sf"/>
</dbReference>
<keyword evidence="3" id="KW-1185">Reference proteome</keyword>
<protein>
    <recommendedName>
        <fullName evidence="1">Reverse transcriptase Ty1/copia-type domain-containing protein</fullName>
    </recommendedName>
</protein>
<dbReference type="Pfam" id="PF07727">
    <property type="entry name" value="RVT_2"/>
    <property type="match status" value="1"/>
</dbReference>
<dbReference type="Gramene" id="TuG1812G0100001136.01.T01">
    <property type="protein sequence ID" value="TuG1812G0100001136.01.T01"/>
    <property type="gene ID" value="TuG1812G0100001136.01"/>
</dbReference>
<evidence type="ECO:0000259" key="1">
    <source>
        <dbReference type="Pfam" id="PF07727"/>
    </source>
</evidence>
<reference evidence="2" key="3">
    <citation type="submission" date="2022-06" db="UniProtKB">
        <authorList>
            <consortium name="EnsemblPlants"/>
        </authorList>
    </citation>
    <scope>IDENTIFICATION</scope>
</reference>
<dbReference type="AlphaFoldDB" id="A0A8R7JWM4"/>
<evidence type="ECO:0000313" key="3">
    <source>
        <dbReference type="Proteomes" id="UP000015106"/>
    </source>
</evidence>
<dbReference type="EnsemblPlants" id="TuG1812G0100001136.01.T01">
    <property type="protein sequence ID" value="TuG1812G0100001136.01.T01"/>
    <property type="gene ID" value="TuG1812G0100001136.01"/>
</dbReference>
<proteinExistence type="predicted"/>
<evidence type="ECO:0000313" key="2">
    <source>
        <dbReference type="EnsemblPlants" id="TuG1812G0100001136.01.T01"/>
    </source>
</evidence>
<dbReference type="PANTHER" id="PTHR11439">
    <property type="entry name" value="GAG-POL-RELATED RETROTRANSPOSON"/>
    <property type="match status" value="1"/>
</dbReference>